<name>A0A9Q1FDY7_SYNKA</name>
<keyword evidence="3" id="KW-1185">Reference proteome</keyword>
<gene>
    <name evidence="2" type="ORF">SKAU_G00190790</name>
</gene>
<dbReference type="Proteomes" id="UP001152622">
    <property type="component" value="Chromosome 6"/>
</dbReference>
<organism evidence="2 3">
    <name type="scientific">Synaphobranchus kaupii</name>
    <name type="common">Kaup's arrowtooth eel</name>
    <dbReference type="NCBI Taxonomy" id="118154"/>
    <lineage>
        <taxon>Eukaryota</taxon>
        <taxon>Metazoa</taxon>
        <taxon>Chordata</taxon>
        <taxon>Craniata</taxon>
        <taxon>Vertebrata</taxon>
        <taxon>Euteleostomi</taxon>
        <taxon>Actinopterygii</taxon>
        <taxon>Neopterygii</taxon>
        <taxon>Teleostei</taxon>
        <taxon>Anguilliformes</taxon>
        <taxon>Synaphobranchidae</taxon>
        <taxon>Synaphobranchus</taxon>
    </lineage>
</organism>
<dbReference type="AlphaFoldDB" id="A0A9Q1FDY7"/>
<protein>
    <submittedName>
        <fullName evidence="2">Uncharacterized protein</fullName>
    </submittedName>
</protein>
<dbReference type="EMBL" id="JAINUF010000006">
    <property type="protein sequence ID" value="KAJ8356285.1"/>
    <property type="molecule type" value="Genomic_DNA"/>
</dbReference>
<evidence type="ECO:0000256" key="1">
    <source>
        <dbReference type="SAM" id="MobiDB-lite"/>
    </source>
</evidence>
<proteinExistence type="predicted"/>
<evidence type="ECO:0000313" key="3">
    <source>
        <dbReference type="Proteomes" id="UP001152622"/>
    </source>
</evidence>
<reference evidence="2" key="1">
    <citation type="journal article" date="2023" name="Science">
        <title>Genome structures resolve the early diversification of teleost fishes.</title>
        <authorList>
            <person name="Parey E."/>
            <person name="Louis A."/>
            <person name="Montfort J."/>
            <person name="Bouchez O."/>
            <person name="Roques C."/>
            <person name="Iampietro C."/>
            <person name="Lluch J."/>
            <person name="Castinel A."/>
            <person name="Donnadieu C."/>
            <person name="Desvignes T."/>
            <person name="Floi Bucao C."/>
            <person name="Jouanno E."/>
            <person name="Wen M."/>
            <person name="Mejri S."/>
            <person name="Dirks R."/>
            <person name="Jansen H."/>
            <person name="Henkel C."/>
            <person name="Chen W.J."/>
            <person name="Zahm M."/>
            <person name="Cabau C."/>
            <person name="Klopp C."/>
            <person name="Thompson A.W."/>
            <person name="Robinson-Rechavi M."/>
            <person name="Braasch I."/>
            <person name="Lecointre G."/>
            <person name="Bobe J."/>
            <person name="Postlethwait J.H."/>
            <person name="Berthelot C."/>
            <person name="Roest Crollius H."/>
            <person name="Guiguen Y."/>
        </authorList>
    </citation>
    <scope>NUCLEOTIDE SEQUENCE</scope>
    <source>
        <strain evidence="2">WJC10195</strain>
    </source>
</reference>
<comment type="caution">
    <text evidence="2">The sequence shown here is derived from an EMBL/GenBank/DDBJ whole genome shotgun (WGS) entry which is preliminary data.</text>
</comment>
<accession>A0A9Q1FDY7</accession>
<feature type="region of interest" description="Disordered" evidence="1">
    <location>
        <begin position="1"/>
        <end position="23"/>
    </location>
</feature>
<evidence type="ECO:0000313" key="2">
    <source>
        <dbReference type="EMBL" id="KAJ8356285.1"/>
    </source>
</evidence>
<sequence length="78" mass="8675">MAISRHTGWGAEKVNHHSEGPDQGAAVTTWFDWKDWFGPMVEDSVLLCPAGCVRPAPMCQTEPRPVPCNWSRSRAQPV</sequence>